<keyword evidence="8" id="KW-1185">Reference proteome</keyword>
<dbReference type="PANTHER" id="PTHR30026">
    <property type="entry name" value="OUTER MEMBRANE PROTEIN TOLC"/>
    <property type="match status" value="1"/>
</dbReference>
<accession>A0A317F5E4</accession>
<gene>
    <name evidence="7" type="ORF">DFH01_25365</name>
</gene>
<keyword evidence="4" id="KW-0472">Membrane</keyword>
<evidence type="ECO:0000256" key="6">
    <source>
        <dbReference type="SAM" id="Coils"/>
    </source>
</evidence>
<comment type="subcellular location">
    <subcellularLocation>
        <location evidence="1">Cell outer membrane</location>
    </subcellularLocation>
</comment>
<evidence type="ECO:0008006" key="9">
    <source>
        <dbReference type="Google" id="ProtNLM"/>
    </source>
</evidence>
<dbReference type="GO" id="GO:1990281">
    <property type="term" value="C:efflux pump complex"/>
    <property type="evidence" value="ECO:0007669"/>
    <property type="project" value="TreeGrafter"/>
</dbReference>
<proteinExistence type="predicted"/>
<organism evidence="7 8">
    <name type="scientific">Falsiroseomonas bella</name>
    <dbReference type="NCBI Taxonomy" id="2184016"/>
    <lineage>
        <taxon>Bacteria</taxon>
        <taxon>Pseudomonadati</taxon>
        <taxon>Pseudomonadota</taxon>
        <taxon>Alphaproteobacteria</taxon>
        <taxon>Acetobacterales</taxon>
        <taxon>Roseomonadaceae</taxon>
        <taxon>Falsiroseomonas</taxon>
    </lineage>
</organism>
<dbReference type="GO" id="GO:0015288">
    <property type="term" value="F:porin activity"/>
    <property type="evidence" value="ECO:0007669"/>
    <property type="project" value="TreeGrafter"/>
</dbReference>
<dbReference type="AlphaFoldDB" id="A0A317F5E4"/>
<dbReference type="Gene3D" id="1.20.1600.10">
    <property type="entry name" value="Outer membrane efflux proteins (OEP)"/>
    <property type="match status" value="1"/>
</dbReference>
<dbReference type="Proteomes" id="UP000245765">
    <property type="component" value="Unassembled WGS sequence"/>
</dbReference>
<keyword evidence="5" id="KW-0998">Cell outer membrane</keyword>
<evidence type="ECO:0000256" key="4">
    <source>
        <dbReference type="ARBA" id="ARBA00023136"/>
    </source>
</evidence>
<feature type="coiled-coil region" evidence="6">
    <location>
        <begin position="38"/>
        <end position="65"/>
    </location>
</feature>
<keyword evidence="3" id="KW-0812">Transmembrane</keyword>
<sequence>MPSMFPTGETGPGVYVLARWLMGAALALAVAPALASPLREAFDAAASLNAEIQALEGRRAEIDARLRGANALTPGAPSIAFGYTSDRLTQNRGFREAEVELGVPVWLPGQSRAQRDLAGAEAQRLAARIALQRLTLAGEVRDAYWTWATAEAALTAARARAASASALARDVARQARGGQVARADELLASADAREAEAGLREAEIAVREARLAFHALTGRDPRPGWEEAAREGAALAAEHPRLAAARLGQDVGRASLRVATVEDRDNPEVSIFGRQEQDERGAGWDSRLGVRVRIPFAHEPRNAERRAAAQTELTTAAAETATAQRLIAAEQQRARTALADARAAVRLADERHRSLTEAAGLSEAAYRAGQTGLAETLRIRAALAAADADRRRSQVALRQAASRYNQALGVEPR</sequence>
<name>A0A317F5E4_9PROT</name>
<evidence type="ECO:0000256" key="5">
    <source>
        <dbReference type="ARBA" id="ARBA00023237"/>
    </source>
</evidence>
<evidence type="ECO:0000313" key="8">
    <source>
        <dbReference type="Proteomes" id="UP000245765"/>
    </source>
</evidence>
<dbReference type="EMBL" id="QGNA01000007">
    <property type="protein sequence ID" value="PWS34354.1"/>
    <property type="molecule type" value="Genomic_DNA"/>
</dbReference>
<dbReference type="InterPro" id="IPR051906">
    <property type="entry name" value="TolC-like"/>
</dbReference>
<keyword evidence="2" id="KW-1134">Transmembrane beta strand</keyword>
<dbReference type="SUPFAM" id="SSF56954">
    <property type="entry name" value="Outer membrane efflux proteins (OEP)"/>
    <property type="match status" value="1"/>
</dbReference>
<protein>
    <recommendedName>
        <fullName evidence="9">Transporter</fullName>
    </recommendedName>
</protein>
<keyword evidence="6" id="KW-0175">Coiled coil</keyword>
<evidence type="ECO:0000256" key="2">
    <source>
        <dbReference type="ARBA" id="ARBA00022452"/>
    </source>
</evidence>
<reference evidence="8" key="1">
    <citation type="submission" date="2018-05" db="EMBL/GenBank/DDBJ databases">
        <authorList>
            <person name="Du Z."/>
            <person name="Wang X."/>
        </authorList>
    </citation>
    <scope>NUCLEOTIDE SEQUENCE [LARGE SCALE GENOMIC DNA]</scope>
    <source>
        <strain evidence="8">CQN31</strain>
    </source>
</reference>
<dbReference type="GO" id="GO:0015562">
    <property type="term" value="F:efflux transmembrane transporter activity"/>
    <property type="evidence" value="ECO:0007669"/>
    <property type="project" value="InterPro"/>
</dbReference>
<evidence type="ECO:0000256" key="1">
    <source>
        <dbReference type="ARBA" id="ARBA00004442"/>
    </source>
</evidence>
<evidence type="ECO:0000256" key="3">
    <source>
        <dbReference type="ARBA" id="ARBA00022692"/>
    </source>
</evidence>
<dbReference type="PANTHER" id="PTHR30026:SF21">
    <property type="entry name" value="SLR1270 PROTEIN"/>
    <property type="match status" value="1"/>
</dbReference>
<dbReference type="GO" id="GO:0009279">
    <property type="term" value="C:cell outer membrane"/>
    <property type="evidence" value="ECO:0007669"/>
    <property type="project" value="UniProtKB-SubCell"/>
</dbReference>
<evidence type="ECO:0000313" key="7">
    <source>
        <dbReference type="EMBL" id="PWS34354.1"/>
    </source>
</evidence>
<comment type="caution">
    <text evidence="7">The sequence shown here is derived from an EMBL/GenBank/DDBJ whole genome shotgun (WGS) entry which is preliminary data.</text>
</comment>